<dbReference type="InterPro" id="IPR036236">
    <property type="entry name" value="Znf_C2H2_sf"/>
</dbReference>
<dbReference type="GO" id="GO:0008270">
    <property type="term" value="F:zinc ion binding"/>
    <property type="evidence" value="ECO:0007669"/>
    <property type="project" value="UniProtKB-KW"/>
</dbReference>
<accession>A0A8K0JSK4</accession>
<dbReference type="SUPFAM" id="SSF57667">
    <property type="entry name" value="beta-beta-alpha zinc fingers"/>
    <property type="match status" value="1"/>
</dbReference>
<organism evidence="3 4">
    <name type="scientific">Ladona fulva</name>
    <name type="common">Scarce chaser dragonfly</name>
    <name type="synonym">Libellula fulva</name>
    <dbReference type="NCBI Taxonomy" id="123851"/>
    <lineage>
        <taxon>Eukaryota</taxon>
        <taxon>Metazoa</taxon>
        <taxon>Ecdysozoa</taxon>
        <taxon>Arthropoda</taxon>
        <taxon>Hexapoda</taxon>
        <taxon>Insecta</taxon>
        <taxon>Pterygota</taxon>
        <taxon>Palaeoptera</taxon>
        <taxon>Odonata</taxon>
        <taxon>Epiprocta</taxon>
        <taxon>Anisoptera</taxon>
        <taxon>Libelluloidea</taxon>
        <taxon>Libellulidae</taxon>
        <taxon>Ladona</taxon>
    </lineage>
</organism>
<reference evidence="3" key="2">
    <citation type="submission" date="2017-10" db="EMBL/GenBank/DDBJ databases">
        <title>Ladona fulva Genome sequencing and assembly.</title>
        <authorList>
            <person name="Murali S."/>
            <person name="Richards S."/>
            <person name="Bandaranaike D."/>
            <person name="Bellair M."/>
            <person name="Blankenburg K."/>
            <person name="Chao H."/>
            <person name="Dinh H."/>
            <person name="Doddapaneni H."/>
            <person name="Dugan-Rocha S."/>
            <person name="Elkadiri S."/>
            <person name="Gnanaolivu R."/>
            <person name="Hernandez B."/>
            <person name="Skinner E."/>
            <person name="Javaid M."/>
            <person name="Lee S."/>
            <person name="Li M."/>
            <person name="Ming W."/>
            <person name="Munidasa M."/>
            <person name="Muniz J."/>
            <person name="Nguyen L."/>
            <person name="Hughes D."/>
            <person name="Osuji N."/>
            <person name="Pu L.-L."/>
            <person name="Puazo M."/>
            <person name="Qu C."/>
            <person name="Quiroz J."/>
            <person name="Raj R."/>
            <person name="Weissenberger G."/>
            <person name="Xin Y."/>
            <person name="Zou X."/>
            <person name="Han Y."/>
            <person name="Worley K."/>
            <person name="Muzny D."/>
            <person name="Gibbs R."/>
        </authorList>
    </citation>
    <scope>NUCLEOTIDE SEQUENCE</scope>
    <source>
        <strain evidence="3">Sampled in the wild</strain>
    </source>
</reference>
<keyword evidence="1" id="KW-0863">Zinc-finger</keyword>
<feature type="domain" description="C2H2-type" evidence="2">
    <location>
        <begin position="87"/>
        <end position="115"/>
    </location>
</feature>
<reference evidence="3" key="1">
    <citation type="submission" date="2013-04" db="EMBL/GenBank/DDBJ databases">
        <authorList>
            <person name="Qu J."/>
            <person name="Murali S.C."/>
            <person name="Bandaranaike D."/>
            <person name="Bellair M."/>
            <person name="Blankenburg K."/>
            <person name="Chao H."/>
            <person name="Dinh H."/>
            <person name="Doddapaneni H."/>
            <person name="Downs B."/>
            <person name="Dugan-Rocha S."/>
            <person name="Elkadiri S."/>
            <person name="Gnanaolivu R.D."/>
            <person name="Hernandez B."/>
            <person name="Javaid M."/>
            <person name="Jayaseelan J.C."/>
            <person name="Lee S."/>
            <person name="Li M."/>
            <person name="Ming W."/>
            <person name="Munidasa M."/>
            <person name="Muniz J."/>
            <person name="Nguyen L."/>
            <person name="Ongeri F."/>
            <person name="Osuji N."/>
            <person name="Pu L.-L."/>
            <person name="Puazo M."/>
            <person name="Qu C."/>
            <person name="Quiroz J."/>
            <person name="Raj R."/>
            <person name="Weissenberger G."/>
            <person name="Xin Y."/>
            <person name="Zou X."/>
            <person name="Han Y."/>
            <person name="Richards S."/>
            <person name="Worley K."/>
            <person name="Muzny D."/>
            <person name="Gibbs R."/>
        </authorList>
    </citation>
    <scope>NUCLEOTIDE SEQUENCE</scope>
    <source>
        <strain evidence="3">Sampled in the wild</strain>
    </source>
</reference>
<dbReference type="SMART" id="SM00355">
    <property type="entry name" value="ZnF_C2H2"/>
    <property type="match status" value="2"/>
</dbReference>
<protein>
    <recommendedName>
        <fullName evidence="2">C2H2-type domain-containing protein</fullName>
    </recommendedName>
</protein>
<keyword evidence="1" id="KW-0862">Zinc</keyword>
<evidence type="ECO:0000259" key="2">
    <source>
        <dbReference type="PROSITE" id="PS50157"/>
    </source>
</evidence>
<proteinExistence type="predicted"/>
<dbReference type="Proteomes" id="UP000792457">
    <property type="component" value="Unassembled WGS sequence"/>
</dbReference>
<gene>
    <name evidence="3" type="ORF">J437_LFUL002479</name>
</gene>
<keyword evidence="4" id="KW-1185">Reference proteome</keyword>
<evidence type="ECO:0000313" key="4">
    <source>
        <dbReference type="Proteomes" id="UP000792457"/>
    </source>
</evidence>
<dbReference type="Gene3D" id="3.30.160.60">
    <property type="entry name" value="Classic Zinc Finger"/>
    <property type="match status" value="1"/>
</dbReference>
<evidence type="ECO:0000256" key="1">
    <source>
        <dbReference type="PROSITE-ProRule" id="PRU00042"/>
    </source>
</evidence>
<dbReference type="EMBL" id="KZ308117">
    <property type="protein sequence ID" value="KAG8221920.1"/>
    <property type="molecule type" value="Genomic_DNA"/>
</dbReference>
<dbReference type="InterPro" id="IPR013087">
    <property type="entry name" value="Znf_C2H2_type"/>
</dbReference>
<dbReference type="Pfam" id="PF00096">
    <property type="entry name" value="zf-C2H2"/>
    <property type="match status" value="2"/>
</dbReference>
<evidence type="ECO:0000313" key="3">
    <source>
        <dbReference type="EMBL" id="KAG8221920.1"/>
    </source>
</evidence>
<keyword evidence="1" id="KW-0479">Metal-binding</keyword>
<name>A0A8K0JSK4_LADFU</name>
<comment type="caution">
    <text evidence="3">The sequence shown here is derived from an EMBL/GenBank/DDBJ whole genome shotgun (WGS) entry which is preliminary data.</text>
</comment>
<sequence length="157" mass="17198">MKIMPLCCWSKTGQGKRHQDRVISENVALPLSVPDHTLLYPLSASPNPPPGPPTPIWYLPIGLQRCGRTSATGSNKGGESGEVAFGRGCEQCGRHFTHASTYKRHIKYVHGAHRDSKCVCNICGADLCRPDNLLRHKKLSHREFSGNVLAVVCVVQS</sequence>
<dbReference type="PROSITE" id="PS50157">
    <property type="entry name" value="ZINC_FINGER_C2H2_2"/>
    <property type="match status" value="1"/>
</dbReference>
<dbReference type="PROSITE" id="PS00028">
    <property type="entry name" value="ZINC_FINGER_C2H2_1"/>
    <property type="match status" value="2"/>
</dbReference>
<dbReference type="AlphaFoldDB" id="A0A8K0JSK4"/>